<evidence type="ECO:0000313" key="5">
    <source>
        <dbReference type="Proteomes" id="UP000281955"/>
    </source>
</evidence>
<reference evidence="4 5" key="1">
    <citation type="submission" date="2018-10" db="EMBL/GenBank/DDBJ databases">
        <title>Genomic Encyclopedia of Archaeal and Bacterial Type Strains, Phase II (KMG-II): from individual species to whole genera.</title>
        <authorList>
            <person name="Goeker M."/>
        </authorList>
    </citation>
    <scope>NUCLEOTIDE SEQUENCE [LARGE SCALE GENOMIC DNA]</scope>
    <source>
        <strain evidence="4 5">RP-AC37</strain>
    </source>
</reference>
<feature type="compositionally biased region" description="Basic and acidic residues" evidence="1">
    <location>
        <begin position="318"/>
        <end position="332"/>
    </location>
</feature>
<name>A0A420XV81_9ACTN</name>
<organism evidence="4 5">
    <name type="scientific">Motilibacter peucedani</name>
    <dbReference type="NCBI Taxonomy" id="598650"/>
    <lineage>
        <taxon>Bacteria</taxon>
        <taxon>Bacillati</taxon>
        <taxon>Actinomycetota</taxon>
        <taxon>Actinomycetes</taxon>
        <taxon>Motilibacterales</taxon>
        <taxon>Motilibacteraceae</taxon>
        <taxon>Motilibacter</taxon>
    </lineage>
</organism>
<feature type="region of interest" description="Disordered" evidence="1">
    <location>
        <begin position="294"/>
        <end position="352"/>
    </location>
</feature>
<evidence type="ECO:0000259" key="2">
    <source>
        <dbReference type="Pfam" id="PF10128"/>
    </source>
</evidence>
<feature type="compositionally biased region" description="Low complexity" evidence="1">
    <location>
        <begin position="302"/>
        <end position="316"/>
    </location>
</feature>
<gene>
    <name evidence="4" type="ORF">CLV35_0022</name>
</gene>
<dbReference type="InterPro" id="IPR046802">
    <property type="entry name" value="OpcA_G6PD_C"/>
</dbReference>
<evidence type="ECO:0000259" key="3">
    <source>
        <dbReference type="Pfam" id="PF20171"/>
    </source>
</evidence>
<evidence type="ECO:0000313" key="4">
    <source>
        <dbReference type="EMBL" id="RKS84206.1"/>
    </source>
</evidence>
<dbReference type="InParanoid" id="A0A420XV81"/>
<proteinExistence type="predicted"/>
<dbReference type="Pfam" id="PF20171">
    <property type="entry name" value="OpcA_G6PD_C"/>
    <property type="match status" value="1"/>
</dbReference>
<dbReference type="InterPro" id="IPR046801">
    <property type="entry name" value="OpcA_G6PD_N"/>
</dbReference>
<dbReference type="Proteomes" id="UP000281955">
    <property type="component" value="Unassembled WGS sequence"/>
</dbReference>
<dbReference type="Pfam" id="PF10128">
    <property type="entry name" value="OpcA_G6PD_assem"/>
    <property type="match status" value="1"/>
</dbReference>
<dbReference type="PANTHER" id="PTHR38658:SF1">
    <property type="entry name" value="OXPP CYCLE PROTEIN OPCA-RELATED"/>
    <property type="match status" value="1"/>
</dbReference>
<feature type="domain" description="Glucose-6-phosphate dehydrogenase assembly protein OpcA C-terminal" evidence="3">
    <location>
        <begin position="166"/>
        <end position="294"/>
    </location>
</feature>
<dbReference type="PANTHER" id="PTHR38658">
    <property type="entry name" value="OXPP CYCLE PROTEIN OPCA-RELATED"/>
    <property type="match status" value="1"/>
</dbReference>
<dbReference type="RefSeq" id="WP_183061520.1">
    <property type="nucleotide sequence ID" value="NZ_RBWV01000001.1"/>
</dbReference>
<feature type="domain" description="Glucose-6-phosphate dehydrogenase assembly protein OpcA N-terminal" evidence="2">
    <location>
        <begin position="51"/>
        <end position="160"/>
    </location>
</feature>
<dbReference type="InterPro" id="IPR004555">
    <property type="entry name" value="G6PDH_assembly_OpcA"/>
</dbReference>
<dbReference type="AlphaFoldDB" id="A0A420XV81"/>
<sequence length="352" mass="37345">MNIDLTDTTAGKIHNAILDARRRSGSAATGAVLTLVIVTDEQGHYDALKAATSASREHPSRILVVVARPGRGEPRLDAEVRTSGESGPGEVVILRMHGELAHHADSVVLPLLLTDAPVVAWWPGGAPENPKTHPIGAIAQRRITDAAASMEPMEELAKRAAGYTDGDTDLSWTRLSQWRTFLAGALDQVPARVTAAWVESEPESPSAELLARWLDNRLGVHVERATSNGPGITGVRLTTTVGDVAISRGDGRVAAISLPGSPQRSVALPRRPLTELLVEELRRLDADEVYGESLRAPHDAHPAGAGPEPRGEGQPQDDQPHTDEHGDAHSGDPSDAPAEGGSEQEVLEGHPQ</sequence>
<protein>
    <submittedName>
        <fullName evidence="4">Glucose-6-phosphate dehydrogenase assembly protein OpcA</fullName>
    </submittedName>
</protein>
<dbReference type="EMBL" id="RBWV01000001">
    <property type="protein sequence ID" value="RKS84206.1"/>
    <property type="molecule type" value="Genomic_DNA"/>
</dbReference>
<evidence type="ECO:0000256" key="1">
    <source>
        <dbReference type="SAM" id="MobiDB-lite"/>
    </source>
</evidence>
<accession>A0A420XV81</accession>
<comment type="caution">
    <text evidence="4">The sequence shown here is derived from an EMBL/GenBank/DDBJ whole genome shotgun (WGS) entry which is preliminary data.</text>
</comment>
<keyword evidence="5" id="KW-1185">Reference proteome</keyword>